<gene>
    <name evidence="2" type="ORF">JAO82_07840</name>
</gene>
<dbReference type="RefSeq" id="WP_198685818.1">
    <property type="nucleotide sequence ID" value="NZ_JAEIJD010000005.1"/>
</dbReference>
<dbReference type="Proteomes" id="UP000613255">
    <property type="component" value="Unassembled WGS sequence"/>
</dbReference>
<name>A0A934HKE4_9RHOB</name>
<evidence type="ECO:0000256" key="1">
    <source>
        <dbReference type="SAM" id="SignalP"/>
    </source>
</evidence>
<dbReference type="PROSITE" id="PS51257">
    <property type="entry name" value="PROKAR_LIPOPROTEIN"/>
    <property type="match status" value="1"/>
</dbReference>
<keyword evidence="2" id="KW-0413">Isomerase</keyword>
<organism evidence="2 3">
    <name type="scientific">Pontibaca salina</name>
    <dbReference type="NCBI Taxonomy" id="2795731"/>
    <lineage>
        <taxon>Bacteria</taxon>
        <taxon>Pseudomonadati</taxon>
        <taxon>Pseudomonadota</taxon>
        <taxon>Alphaproteobacteria</taxon>
        <taxon>Rhodobacterales</taxon>
        <taxon>Roseobacteraceae</taxon>
        <taxon>Pontibaca</taxon>
    </lineage>
</organism>
<dbReference type="EMBL" id="JAEIJD010000005">
    <property type="protein sequence ID" value="MBI6629794.1"/>
    <property type="molecule type" value="Genomic_DNA"/>
</dbReference>
<keyword evidence="1" id="KW-0732">Signal</keyword>
<comment type="caution">
    <text evidence="2">The sequence shown here is derived from an EMBL/GenBank/DDBJ whole genome shotgun (WGS) entry which is preliminary data.</text>
</comment>
<dbReference type="GO" id="GO:0016853">
    <property type="term" value="F:isomerase activity"/>
    <property type="evidence" value="ECO:0007669"/>
    <property type="project" value="UniProtKB-KW"/>
</dbReference>
<keyword evidence="3" id="KW-1185">Reference proteome</keyword>
<protein>
    <submittedName>
        <fullName evidence="2">Glucose-6-phosphate isomerase</fullName>
    </submittedName>
</protein>
<feature type="chain" id="PRO_5036951628" evidence="1">
    <location>
        <begin position="18"/>
        <end position="91"/>
    </location>
</feature>
<dbReference type="AlphaFoldDB" id="A0A934HKE4"/>
<proteinExistence type="predicted"/>
<evidence type="ECO:0000313" key="2">
    <source>
        <dbReference type="EMBL" id="MBI6629794.1"/>
    </source>
</evidence>
<evidence type="ECO:0000313" key="3">
    <source>
        <dbReference type="Proteomes" id="UP000613255"/>
    </source>
</evidence>
<feature type="signal peptide" evidence="1">
    <location>
        <begin position="1"/>
        <end position="17"/>
    </location>
</feature>
<accession>A0A934HKE4</accession>
<reference evidence="2" key="1">
    <citation type="submission" date="2020-12" db="EMBL/GenBank/DDBJ databases">
        <title>Pontibaca salina gen. nov., sp. nov., isolated from marine sediment.</title>
        <authorList>
            <person name="Bo J."/>
            <person name="Wang S."/>
            <person name="Song X."/>
            <person name="Du Z."/>
        </authorList>
    </citation>
    <scope>NUCLEOTIDE SEQUENCE</scope>
    <source>
        <strain evidence="2">S1109L</strain>
    </source>
</reference>
<sequence>MKNWFIGIVGASTMLLAACENMTTDQRTVAGVAGGAATGLIAADALGANKNWKTIAALGGAAAGTMVATNNQRKVCAYARGDGTYYEAPCP</sequence>